<dbReference type="AlphaFoldDB" id="A0A831LD42"/>
<feature type="non-terminal residue" evidence="2">
    <location>
        <position position="504"/>
    </location>
</feature>
<keyword evidence="1" id="KW-0732">Signal</keyword>
<dbReference type="EMBL" id="DSDK01000696">
    <property type="protein sequence ID" value="HDR52419.1"/>
    <property type="molecule type" value="Genomic_DNA"/>
</dbReference>
<evidence type="ECO:0000256" key="1">
    <source>
        <dbReference type="SAM" id="SignalP"/>
    </source>
</evidence>
<name>A0A831LD42_9BACT</name>
<proteinExistence type="predicted"/>
<dbReference type="Proteomes" id="UP000886047">
    <property type="component" value="Unassembled WGS sequence"/>
</dbReference>
<reference evidence="2" key="1">
    <citation type="journal article" date="2020" name="mSystems">
        <title>Genome- and Community-Level Interaction Insights into Carbon Utilization and Element Cycling Functions of Hydrothermarchaeota in Hydrothermal Sediment.</title>
        <authorList>
            <person name="Zhou Z."/>
            <person name="Liu Y."/>
            <person name="Xu W."/>
            <person name="Pan J."/>
            <person name="Luo Z.H."/>
            <person name="Li M."/>
        </authorList>
    </citation>
    <scope>NUCLEOTIDE SEQUENCE [LARGE SCALE GENOMIC DNA]</scope>
    <source>
        <strain evidence="2">SpSt-1217</strain>
    </source>
</reference>
<organism evidence="2">
    <name type="scientific">Mariniphaga anaerophila</name>
    <dbReference type="NCBI Taxonomy" id="1484053"/>
    <lineage>
        <taxon>Bacteria</taxon>
        <taxon>Pseudomonadati</taxon>
        <taxon>Bacteroidota</taxon>
        <taxon>Bacteroidia</taxon>
        <taxon>Marinilabiliales</taxon>
        <taxon>Prolixibacteraceae</taxon>
        <taxon>Mariniphaga</taxon>
    </lineage>
</organism>
<protein>
    <submittedName>
        <fullName evidence="2">DUF3078 domain-containing protein</fullName>
    </submittedName>
</protein>
<feature type="signal peptide" evidence="1">
    <location>
        <begin position="1"/>
        <end position="24"/>
    </location>
</feature>
<accession>A0A831LD42</accession>
<gene>
    <name evidence="2" type="ORF">ENN90_12500</name>
</gene>
<evidence type="ECO:0000313" key="2">
    <source>
        <dbReference type="EMBL" id="HDR52419.1"/>
    </source>
</evidence>
<comment type="caution">
    <text evidence="2">The sequence shown here is derived from an EMBL/GenBank/DDBJ whole genome shotgun (WGS) entry which is preliminary data.</text>
</comment>
<dbReference type="Pfam" id="PF11276">
    <property type="entry name" value="DUF3078"/>
    <property type="match status" value="1"/>
</dbReference>
<dbReference type="InterPro" id="IPR021428">
    <property type="entry name" value="DUF3078"/>
</dbReference>
<sequence>MYLGKRKLLVLLLTCLCVVSPAMAQNNTDDDESKLLLKYGIRLLERYFDRDNSWHVIHSETGESVRGLIHFIEKQPLDSILNTLNSAVKDSAFRFVYRLPENVPDSLSVPGFYSFGKVQKDLDAADARLQKKYFQDELAVPMSLLSGLDEKAGTIPPGQGRRLFETGIYQLPDNLQLPDIIPDSLMQSPADFRHFLKLDSIRNSMIEEKRLAYNDSVVTAYRDFIIEEYRQQNYQRELVEYRQRLVDSVKFNNYQVLKEYNDLVVSAVNDSISVIVKNLTQYADFIDTTRISMTNLLDEESTILLQNNNPYFSRIWLKNEQNDSLRIMVKSLDKRSVQLLIDDGVTFSRFRPRQSKEFDFSSLNQGVNGLTGVTQKYQAYTPWRLGGDGTVGFTQTYLENWKKGGQSALSLQLVLKGFANYSRHDNKVKWENSAEIRNGYIRPGGDGAELQKNDDKFEVTSRLGISAFKKWFYGVEFNYETQFFNGYRYPTSSHPDPISAFMAP</sequence>
<feature type="chain" id="PRO_5032514679" evidence="1">
    <location>
        <begin position="25"/>
        <end position="504"/>
    </location>
</feature>